<accession>A0A544TFF2</accession>
<keyword evidence="2 5" id="KW-0812">Transmembrane</keyword>
<protein>
    <submittedName>
        <fullName evidence="6">CvpA family protein</fullName>
    </submittedName>
</protein>
<dbReference type="GO" id="GO:0009403">
    <property type="term" value="P:toxin biosynthetic process"/>
    <property type="evidence" value="ECO:0007669"/>
    <property type="project" value="InterPro"/>
</dbReference>
<dbReference type="InterPro" id="IPR003825">
    <property type="entry name" value="Colicin-V_CvpA"/>
</dbReference>
<feature type="transmembrane region" description="Helical" evidence="5">
    <location>
        <begin position="81"/>
        <end position="105"/>
    </location>
</feature>
<reference evidence="6 7" key="1">
    <citation type="submission" date="2019-05" db="EMBL/GenBank/DDBJ databases">
        <title>Psychrobacillus vulpis sp. nov., a new species isolated from feces of a red fox that inhabits in The Tablas de Daimiel Natural Park, Albacete, Spain.</title>
        <authorList>
            <person name="Rodriguez M."/>
            <person name="Reina J.C."/>
            <person name="Bejar V."/>
            <person name="Llamas I."/>
        </authorList>
    </citation>
    <scope>NUCLEOTIDE SEQUENCE [LARGE SCALE GENOMIC DNA]</scope>
    <source>
        <strain evidence="6 7">NHI-2</strain>
    </source>
</reference>
<dbReference type="EMBL" id="VDGG01000013">
    <property type="protein sequence ID" value="TQR16180.1"/>
    <property type="molecule type" value="Genomic_DNA"/>
</dbReference>
<dbReference type="Pfam" id="PF02674">
    <property type="entry name" value="Colicin_V"/>
    <property type="match status" value="1"/>
</dbReference>
<evidence type="ECO:0000313" key="7">
    <source>
        <dbReference type="Proteomes" id="UP000318937"/>
    </source>
</evidence>
<comment type="caution">
    <text evidence="6">The sequence shown here is derived from an EMBL/GenBank/DDBJ whole genome shotgun (WGS) entry which is preliminary data.</text>
</comment>
<dbReference type="AlphaFoldDB" id="A0A544TFF2"/>
<feature type="transmembrane region" description="Helical" evidence="5">
    <location>
        <begin position="27"/>
        <end position="43"/>
    </location>
</feature>
<dbReference type="RefSeq" id="WP_142606604.1">
    <property type="nucleotide sequence ID" value="NZ_VDGG01000013.1"/>
</dbReference>
<dbReference type="OrthoDB" id="1809613at2"/>
<keyword evidence="4 5" id="KW-0472">Membrane</keyword>
<evidence type="ECO:0000256" key="3">
    <source>
        <dbReference type="ARBA" id="ARBA00022989"/>
    </source>
</evidence>
<proteinExistence type="predicted"/>
<keyword evidence="7" id="KW-1185">Reference proteome</keyword>
<feature type="transmembrane region" description="Helical" evidence="5">
    <location>
        <begin position="117"/>
        <end position="141"/>
    </location>
</feature>
<organism evidence="6 7">
    <name type="scientific">Psychrobacillus soli</name>
    <dbReference type="NCBI Taxonomy" id="1543965"/>
    <lineage>
        <taxon>Bacteria</taxon>
        <taxon>Bacillati</taxon>
        <taxon>Bacillota</taxon>
        <taxon>Bacilli</taxon>
        <taxon>Bacillales</taxon>
        <taxon>Bacillaceae</taxon>
        <taxon>Psychrobacillus</taxon>
    </lineage>
</organism>
<dbReference type="GO" id="GO:0016020">
    <property type="term" value="C:membrane"/>
    <property type="evidence" value="ECO:0007669"/>
    <property type="project" value="UniProtKB-SubCell"/>
</dbReference>
<dbReference type="PANTHER" id="PTHR37306">
    <property type="entry name" value="COLICIN V PRODUCTION PROTEIN"/>
    <property type="match status" value="1"/>
</dbReference>
<keyword evidence="3 5" id="KW-1133">Transmembrane helix</keyword>
<evidence type="ECO:0000256" key="2">
    <source>
        <dbReference type="ARBA" id="ARBA00022692"/>
    </source>
</evidence>
<dbReference type="PANTHER" id="PTHR37306:SF1">
    <property type="entry name" value="COLICIN V PRODUCTION PROTEIN"/>
    <property type="match status" value="1"/>
</dbReference>
<evidence type="ECO:0000256" key="5">
    <source>
        <dbReference type="SAM" id="Phobius"/>
    </source>
</evidence>
<comment type="subcellular location">
    <subcellularLocation>
        <location evidence="1">Membrane</location>
        <topology evidence="1">Multi-pass membrane protein</topology>
    </subcellularLocation>
</comment>
<feature type="transmembrane region" description="Helical" evidence="5">
    <location>
        <begin position="50"/>
        <end position="69"/>
    </location>
</feature>
<gene>
    <name evidence="6" type="ORF">FG383_07765</name>
</gene>
<evidence type="ECO:0000256" key="4">
    <source>
        <dbReference type="ARBA" id="ARBA00023136"/>
    </source>
</evidence>
<dbReference type="Proteomes" id="UP000318937">
    <property type="component" value="Unassembled WGS sequence"/>
</dbReference>
<evidence type="ECO:0000313" key="6">
    <source>
        <dbReference type="EMBL" id="TQR16180.1"/>
    </source>
</evidence>
<sequence length="180" mass="20628">MFDILILILLVAGLITGAKRGLIVQLIHMTGFIVALIVAYTYYKPLADKFVLWIPFPAVTASYKLTIAVDNLELDQTFYRVIAFVLIFIAVKFALQLIASMFDFLKYLPILGFVSNLVGAILGFIEFYFIVFVLLYVFALLPIDFIQNLISNSILTGWMLEHTPILSELVKNWWYIYIEK</sequence>
<name>A0A544TFF2_9BACI</name>
<evidence type="ECO:0000256" key="1">
    <source>
        <dbReference type="ARBA" id="ARBA00004141"/>
    </source>
</evidence>